<reference evidence="2 3" key="1">
    <citation type="submission" date="2018-03" db="EMBL/GenBank/DDBJ databases">
        <title>Pantoea intestinalis SRCM103226 isolated form the mealworm.</title>
        <authorList>
            <person name="Jeong D.-Y."/>
            <person name="Kim J.W."/>
        </authorList>
    </citation>
    <scope>NUCLEOTIDE SEQUENCE [LARGE SCALE GENOMIC DNA]</scope>
    <source>
        <strain evidence="2 3">SRCM103226</strain>
    </source>
</reference>
<evidence type="ECO:0000256" key="1">
    <source>
        <dbReference type="SAM" id="MobiDB-lite"/>
    </source>
</evidence>
<name>A0A6P1Q2I8_9GAMM</name>
<dbReference type="Proteomes" id="UP000464053">
    <property type="component" value="Chromosome"/>
</dbReference>
<organism evidence="2 3">
    <name type="scientific">Mixta intestinalis</name>
    <dbReference type="NCBI Taxonomy" id="1615494"/>
    <lineage>
        <taxon>Bacteria</taxon>
        <taxon>Pseudomonadati</taxon>
        <taxon>Pseudomonadota</taxon>
        <taxon>Gammaproteobacteria</taxon>
        <taxon>Enterobacterales</taxon>
        <taxon>Erwiniaceae</taxon>
        <taxon>Mixta</taxon>
    </lineage>
</organism>
<dbReference type="AlphaFoldDB" id="A0A6P1Q2I8"/>
<evidence type="ECO:0000313" key="3">
    <source>
        <dbReference type="Proteomes" id="UP000464053"/>
    </source>
</evidence>
<keyword evidence="3" id="KW-1185">Reference proteome</keyword>
<gene>
    <name evidence="2" type="ORF">C7M51_02620</name>
</gene>
<accession>A0A6P1Q2I8</accession>
<evidence type="ECO:0000313" key="2">
    <source>
        <dbReference type="EMBL" id="QHM72309.1"/>
    </source>
</evidence>
<proteinExistence type="predicted"/>
<feature type="compositionally biased region" description="Basic residues" evidence="1">
    <location>
        <begin position="17"/>
        <end position="34"/>
    </location>
</feature>
<dbReference type="KEGG" id="mint:C7M51_02620"/>
<sequence>MPGDVQDSEDCAELFTKKMRSKTHNKQQKRNNAG</sequence>
<protein>
    <submittedName>
        <fullName evidence="2">Uncharacterized protein</fullName>
    </submittedName>
</protein>
<dbReference type="EMBL" id="CP028271">
    <property type="protein sequence ID" value="QHM72309.1"/>
    <property type="molecule type" value="Genomic_DNA"/>
</dbReference>
<feature type="region of interest" description="Disordered" evidence="1">
    <location>
        <begin position="15"/>
        <end position="34"/>
    </location>
</feature>